<evidence type="ECO:0000313" key="3">
    <source>
        <dbReference type="EMBL" id="RVW05131.1"/>
    </source>
</evidence>
<feature type="compositionally biased region" description="Pro residues" evidence="1">
    <location>
        <begin position="333"/>
        <end position="344"/>
    </location>
</feature>
<protein>
    <submittedName>
        <fullName evidence="3">Exopolyphosphatase</fullName>
    </submittedName>
</protein>
<dbReference type="InterPro" id="IPR043129">
    <property type="entry name" value="ATPase_NBD"/>
</dbReference>
<dbReference type="EMBL" id="RKLO01000001">
    <property type="protein sequence ID" value="RVW05131.1"/>
    <property type="molecule type" value="Genomic_DNA"/>
</dbReference>
<dbReference type="Proteomes" id="UP000283479">
    <property type="component" value="Unassembled WGS sequence"/>
</dbReference>
<dbReference type="PRINTS" id="PR01217">
    <property type="entry name" value="PRICHEXTENSN"/>
</dbReference>
<evidence type="ECO:0000259" key="2">
    <source>
        <dbReference type="Pfam" id="PF23717"/>
    </source>
</evidence>
<dbReference type="RefSeq" id="WP_127950647.1">
    <property type="nucleotide sequence ID" value="NZ_RKLO01000001.1"/>
</dbReference>
<accession>A0A3S3BN26</accession>
<feature type="domain" description="DUF7159" evidence="2">
    <location>
        <begin position="5"/>
        <end position="227"/>
    </location>
</feature>
<dbReference type="AlphaFoldDB" id="A0A3S3BN26"/>
<sequence length="413" mass="42119">MRSALGVSAGAAGVCGALLTTDDAGNSSVEYRTIPADLGALTDLGDLALSAIGLMTTQVPNQRIEPDAIAVAYRTQWQAAALRSAAKNQRRPIRLVPEIVATLTYLQSTGLVEQYDSVAVADLGASGLTVTVLDPASGAVEVRDRTSAVNGDVTSGEPADRIGARVADFVVAAAGRARNKPEAVVLVGGGGNVPEVGAALEAQFDGATIVIDEPQAATAKGAALLAGSDSRQEFPVVAGSGRRVSAAVVGAFVVGTLILGYGVKEMIPESADDYYSPAGNLVETIDPTTDQPAASPVEGTPSPGPASPPTLPVPVNQVPTYTDPTPSPTTSQPVPPATPEPTSPAAPTTTTLPWIPPQWPELPTWLPGLVPDTRLANDDQRAQQTELAPPAVGSAVSLEPGSPKPEVPDPLPR</sequence>
<reference evidence="3 4" key="1">
    <citation type="submission" date="2018-11" db="EMBL/GenBank/DDBJ databases">
        <title>Rhodococcus spongicola sp. nov. and Rhodococcus xishaensis sp. nov. from marine sponges.</title>
        <authorList>
            <person name="Li L."/>
            <person name="Lin H.W."/>
        </authorList>
    </citation>
    <scope>NUCLEOTIDE SEQUENCE [LARGE SCALE GENOMIC DNA]</scope>
    <source>
        <strain evidence="3 4">LHW51113</strain>
    </source>
</reference>
<evidence type="ECO:0000256" key="1">
    <source>
        <dbReference type="SAM" id="MobiDB-lite"/>
    </source>
</evidence>
<keyword evidence="4" id="KW-1185">Reference proteome</keyword>
<comment type="caution">
    <text evidence="3">The sequence shown here is derived from an EMBL/GenBank/DDBJ whole genome shotgun (WGS) entry which is preliminary data.</text>
</comment>
<dbReference type="Gene3D" id="3.30.420.40">
    <property type="match status" value="1"/>
</dbReference>
<dbReference type="SUPFAM" id="SSF53067">
    <property type="entry name" value="Actin-like ATPase domain"/>
    <property type="match status" value="1"/>
</dbReference>
<feature type="compositionally biased region" description="Pro residues" evidence="1">
    <location>
        <begin position="402"/>
        <end position="413"/>
    </location>
</feature>
<dbReference type="InterPro" id="IPR055583">
    <property type="entry name" value="DUF7159"/>
</dbReference>
<evidence type="ECO:0000313" key="4">
    <source>
        <dbReference type="Proteomes" id="UP000283479"/>
    </source>
</evidence>
<organism evidence="3 4">
    <name type="scientific">Rhodococcus xishaensis</name>
    <dbReference type="NCBI Taxonomy" id="2487364"/>
    <lineage>
        <taxon>Bacteria</taxon>
        <taxon>Bacillati</taxon>
        <taxon>Actinomycetota</taxon>
        <taxon>Actinomycetes</taxon>
        <taxon>Mycobacteriales</taxon>
        <taxon>Nocardiaceae</taxon>
        <taxon>Rhodococcus</taxon>
    </lineage>
</organism>
<dbReference type="OrthoDB" id="4570957at2"/>
<gene>
    <name evidence="3" type="ORF">EGT50_00365</name>
</gene>
<name>A0A3S3BN26_9NOCA</name>
<proteinExistence type="predicted"/>
<feature type="compositionally biased region" description="Low complexity" evidence="1">
    <location>
        <begin position="313"/>
        <end position="332"/>
    </location>
</feature>
<feature type="compositionally biased region" description="Pro residues" evidence="1">
    <location>
        <begin position="302"/>
        <end position="312"/>
    </location>
</feature>
<dbReference type="Pfam" id="PF23717">
    <property type="entry name" value="DUF7159"/>
    <property type="match status" value="1"/>
</dbReference>
<feature type="region of interest" description="Disordered" evidence="1">
    <location>
        <begin position="278"/>
        <end position="413"/>
    </location>
</feature>